<dbReference type="PROSITE" id="PS50082">
    <property type="entry name" value="WD_REPEATS_2"/>
    <property type="match status" value="2"/>
</dbReference>
<dbReference type="InterPro" id="IPR001680">
    <property type="entry name" value="WD40_rpt"/>
</dbReference>
<feature type="compositionally biased region" description="Polar residues" evidence="4">
    <location>
        <begin position="98"/>
        <end position="114"/>
    </location>
</feature>
<evidence type="ECO:0000256" key="4">
    <source>
        <dbReference type="SAM" id="MobiDB-lite"/>
    </source>
</evidence>
<evidence type="ECO:0000256" key="2">
    <source>
        <dbReference type="ARBA" id="ARBA00022737"/>
    </source>
</evidence>
<dbReference type="EMBL" id="WTPW01000887">
    <property type="protein sequence ID" value="KAF0471695.1"/>
    <property type="molecule type" value="Genomic_DNA"/>
</dbReference>
<feature type="compositionally biased region" description="Basic and acidic residues" evidence="4">
    <location>
        <begin position="238"/>
        <end position="251"/>
    </location>
</feature>
<feature type="compositionally biased region" description="Polar residues" evidence="4">
    <location>
        <begin position="132"/>
        <end position="157"/>
    </location>
</feature>
<organism evidence="5 6">
    <name type="scientific">Gigaspora margarita</name>
    <dbReference type="NCBI Taxonomy" id="4874"/>
    <lineage>
        <taxon>Eukaryota</taxon>
        <taxon>Fungi</taxon>
        <taxon>Fungi incertae sedis</taxon>
        <taxon>Mucoromycota</taxon>
        <taxon>Glomeromycotina</taxon>
        <taxon>Glomeromycetes</taxon>
        <taxon>Diversisporales</taxon>
        <taxon>Gigasporaceae</taxon>
        <taxon>Gigaspora</taxon>
    </lineage>
</organism>
<sequence length="710" mass="80599">MSLSTATEKFARQEHMLKVKDNNTKRISTSETFDFQSVQNQKKQKYDRIIVTRNTVTGPLSTDLQITPFEVTHPVNDDESKKQQKGNMTKDDTRPSKTDTISKQVDHSQSTSATPIFIDLTASPPAAPEFISKTNQKDQNIPAQRQACDINSSSQNTSHKRKRGLNSGSRDIVSGLGTLIIDDKQKSSEHVKNFGNLEKNDEFSSTSNQSDDNDEMSTDEFFIRSSKKKKDVKGKGVVSDEKSERVEHNNKESSWNKQLNHPNFQKILSKYANDTRIFQAGEFEHSVPSMYDVVYSHYAEFNKKKVSLSTIEWGDISLREGASSDTSKKYMLYSAVKLINKNYPTCLGIMDCVLFSKDDEKIRNKNLQIMNKLKFTKRNKNRQCGNVHFIKCIPHHDSEFIQQARLLNLDTIITSGNKQIYEWSIKTKNDTLAEETQTSSRKFVVDNSNNDNIGPSLSVDKNHRLIVNGALTGYLVVWDLNGFGPYRSSTVFCPQFTTKVVEDPATEKILAVDFNTITNEICCTTSGGDIKIWDYRNNNVTQTVQKAHNVAITSCHWNPHDKHYFLTADEDGGIKYWDSRSMRSLIGLLQADRSLKTFKKHDKRVNKVMWSPHSSDTFASCSDDSLVILWNAKKTDNRLGGAFFKHIGHRTRVADIAWHPDDAFSNTIASVSTSLVTSNDNNKIKPSLVQVWRPKKNFFRNGSSQIVGFW</sequence>
<protein>
    <submittedName>
        <fullName evidence="5">WD-40 repeat-containing protein MSI4-like</fullName>
    </submittedName>
</protein>
<evidence type="ECO:0000256" key="3">
    <source>
        <dbReference type="PROSITE-ProRule" id="PRU00221"/>
    </source>
</evidence>
<reference evidence="5 6" key="1">
    <citation type="journal article" date="2019" name="Environ. Microbiol.">
        <title>At the nexus of three kingdoms: the genome of the mycorrhizal fungus Gigaspora margarita provides insights into plant, endobacterial and fungal interactions.</title>
        <authorList>
            <person name="Venice F."/>
            <person name="Ghignone S."/>
            <person name="Salvioli di Fossalunga A."/>
            <person name="Amselem J."/>
            <person name="Novero M."/>
            <person name="Xianan X."/>
            <person name="Sedzielewska Toro K."/>
            <person name="Morin E."/>
            <person name="Lipzen A."/>
            <person name="Grigoriev I.V."/>
            <person name="Henrissat B."/>
            <person name="Martin F.M."/>
            <person name="Bonfante P."/>
        </authorList>
    </citation>
    <scope>NUCLEOTIDE SEQUENCE [LARGE SCALE GENOMIC DNA]</scope>
    <source>
        <strain evidence="5 6">BEG34</strain>
    </source>
</reference>
<dbReference type="Pfam" id="PF00400">
    <property type="entry name" value="WD40"/>
    <property type="match status" value="2"/>
</dbReference>
<feature type="region of interest" description="Disordered" evidence="4">
    <location>
        <begin position="194"/>
        <end position="217"/>
    </location>
</feature>
<dbReference type="PROSITE" id="PS50294">
    <property type="entry name" value="WD_REPEATS_REGION"/>
    <property type="match status" value="2"/>
</dbReference>
<dbReference type="EMBL" id="WTPW01000887">
    <property type="protein sequence ID" value="KAF0471696.1"/>
    <property type="molecule type" value="Genomic_DNA"/>
</dbReference>
<evidence type="ECO:0000313" key="5">
    <source>
        <dbReference type="EMBL" id="KAF0471695.1"/>
    </source>
</evidence>
<keyword evidence="1 3" id="KW-0853">WD repeat</keyword>
<dbReference type="OrthoDB" id="2380819at2759"/>
<dbReference type="InterPro" id="IPR015943">
    <property type="entry name" value="WD40/YVTN_repeat-like_dom_sf"/>
</dbReference>
<dbReference type="SMART" id="SM00320">
    <property type="entry name" value="WD40"/>
    <property type="match status" value="4"/>
</dbReference>
<dbReference type="Proteomes" id="UP000439903">
    <property type="component" value="Unassembled WGS sequence"/>
</dbReference>
<feature type="compositionally biased region" description="Basic and acidic residues" evidence="4">
    <location>
        <begin position="75"/>
        <end position="97"/>
    </location>
</feature>
<evidence type="ECO:0000256" key="1">
    <source>
        <dbReference type="ARBA" id="ARBA00022574"/>
    </source>
</evidence>
<proteinExistence type="predicted"/>
<name>A0A8H3XIW0_GIGMA</name>
<feature type="region of interest" description="Disordered" evidence="4">
    <location>
        <begin position="232"/>
        <end position="257"/>
    </location>
</feature>
<dbReference type="PANTHER" id="PTHR22850">
    <property type="entry name" value="WD40 REPEAT FAMILY"/>
    <property type="match status" value="1"/>
</dbReference>
<evidence type="ECO:0000313" key="6">
    <source>
        <dbReference type="Proteomes" id="UP000439903"/>
    </source>
</evidence>
<feature type="repeat" description="WD" evidence="3">
    <location>
        <begin position="598"/>
        <end position="631"/>
    </location>
</feature>
<accession>A0A8H3XIW0</accession>
<dbReference type="InterPro" id="IPR050459">
    <property type="entry name" value="WD_repeat_RBAP46/RBAP48/MSI1"/>
</dbReference>
<gene>
    <name evidence="5" type="ORF">F8M41_025150</name>
</gene>
<dbReference type="SUPFAM" id="SSF50978">
    <property type="entry name" value="WD40 repeat-like"/>
    <property type="match status" value="1"/>
</dbReference>
<dbReference type="InterPro" id="IPR036322">
    <property type="entry name" value="WD40_repeat_dom_sf"/>
</dbReference>
<feature type="repeat" description="WD" evidence="3">
    <location>
        <begin position="545"/>
        <end position="587"/>
    </location>
</feature>
<comment type="caution">
    <text evidence="5">The sequence shown here is derived from an EMBL/GenBank/DDBJ whole genome shotgun (WGS) entry which is preliminary data.</text>
</comment>
<keyword evidence="2" id="KW-0677">Repeat</keyword>
<keyword evidence="6" id="KW-1185">Reference proteome</keyword>
<feature type="region of interest" description="Disordered" evidence="4">
    <location>
        <begin position="68"/>
        <end position="172"/>
    </location>
</feature>
<dbReference type="Gene3D" id="2.130.10.10">
    <property type="entry name" value="YVTN repeat-like/Quinoprotein amine dehydrogenase"/>
    <property type="match status" value="1"/>
</dbReference>
<dbReference type="AlphaFoldDB" id="A0A8H3XIW0"/>